<dbReference type="GO" id="GO:0009432">
    <property type="term" value="P:SOS response"/>
    <property type="evidence" value="ECO:0007669"/>
    <property type="project" value="InterPro"/>
</dbReference>
<dbReference type="SUPFAM" id="SSF52540">
    <property type="entry name" value="P-loop containing nucleoside triphosphate hydrolases"/>
    <property type="match status" value="1"/>
</dbReference>
<reference evidence="2" key="1">
    <citation type="submission" date="2017-01" db="EMBL/GenBank/DDBJ databases">
        <authorList>
            <person name="Varghese N."/>
            <person name="Submissions S."/>
        </authorList>
    </citation>
    <scope>NUCLEOTIDE SEQUENCE [LARGE SCALE GENOMIC DNA]</scope>
    <source>
        <strain evidence="2">DSM 24913</strain>
    </source>
</reference>
<dbReference type="Pfam" id="PF03846">
    <property type="entry name" value="SulA"/>
    <property type="match status" value="1"/>
</dbReference>
<dbReference type="PIRSF" id="PIRSF003093">
    <property type="entry name" value="SulA"/>
    <property type="match status" value="1"/>
</dbReference>
<accession>A0A1N7N911</accession>
<dbReference type="InterPro" id="IPR004596">
    <property type="entry name" value="Cell_div_suppressor_SulA"/>
</dbReference>
<evidence type="ECO:0000313" key="2">
    <source>
        <dbReference type="Proteomes" id="UP000185639"/>
    </source>
</evidence>
<dbReference type="EMBL" id="FTOH01000006">
    <property type="protein sequence ID" value="SIS94844.1"/>
    <property type="molecule type" value="Genomic_DNA"/>
</dbReference>
<sequence>MRQLSFEVCPEAAPLSSAAPVRSVPKGSMTEVIVSEGSALQPFQLLPVLALCSDQKRWLMWLSPSQNLNKQWLAKAGISDSPVLHLNTQVATQFDLCIKALRSGKSHLIVEWSGELAADTRQLLRRVAEENGSHLFIVRGE</sequence>
<organism evidence="1 2">
    <name type="scientific">Thalassolituus maritimus</name>
    <dbReference type="NCBI Taxonomy" id="484498"/>
    <lineage>
        <taxon>Bacteria</taxon>
        <taxon>Pseudomonadati</taxon>
        <taxon>Pseudomonadota</taxon>
        <taxon>Gammaproteobacteria</taxon>
        <taxon>Oceanospirillales</taxon>
        <taxon>Oceanospirillaceae</taxon>
        <taxon>Thalassolituus</taxon>
    </lineage>
</organism>
<keyword evidence="2" id="KW-1185">Reference proteome</keyword>
<name>A0A1N7N911_9GAMM</name>
<evidence type="ECO:0000313" key="1">
    <source>
        <dbReference type="EMBL" id="SIS94844.1"/>
    </source>
</evidence>
<gene>
    <name evidence="1" type="ORF">SAMN05421686_106262</name>
</gene>
<dbReference type="RefSeq" id="WP_068436174.1">
    <property type="nucleotide sequence ID" value="NZ_CAJWBH010000001.1"/>
</dbReference>
<dbReference type="AlphaFoldDB" id="A0A1N7N911"/>
<keyword evidence="1" id="KW-0131">Cell cycle</keyword>
<dbReference type="GO" id="GO:0051782">
    <property type="term" value="P:negative regulation of cell division"/>
    <property type="evidence" value="ECO:0007669"/>
    <property type="project" value="InterPro"/>
</dbReference>
<protein>
    <submittedName>
        <fullName evidence="1">Cell division inhibitor SulA</fullName>
    </submittedName>
</protein>
<dbReference type="GO" id="GO:0051301">
    <property type="term" value="P:cell division"/>
    <property type="evidence" value="ECO:0007669"/>
    <property type="project" value="UniProtKB-KW"/>
</dbReference>
<dbReference type="Gene3D" id="3.40.50.300">
    <property type="entry name" value="P-loop containing nucleotide triphosphate hydrolases"/>
    <property type="match status" value="1"/>
</dbReference>
<dbReference type="Proteomes" id="UP000185639">
    <property type="component" value="Unassembled WGS sequence"/>
</dbReference>
<proteinExistence type="predicted"/>
<dbReference type="STRING" id="484498.SAMN05421686_106262"/>
<keyword evidence="1" id="KW-0132">Cell division</keyword>
<dbReference type="InterPro" id="IPR027417">
    <property type="entry name" value="P-loop_NTPase"/>
</dbReference>
<dbReference type="OrthoDB" id="9811176at2"/>